<keyword evidence="6" id="KW-1185">Reference proteome</keyword>
<dbReference type="InterPro" id="IPR001841">
    <property type="entry name" value="Znf_RING"/>
</dbReference>
<dbReference type="Gene3D" id="3.30.40.10">
    <property type="entry name" value="Zinc/RING finger domain, C3HC4 (zinc finger)"/>
    <property type="match status" value="1"/>
</dbReference>
<dbReference type="Pfam" id="PF13639">
    <property type="entry name" value="zf-RING_2"/>
    <property type="match status" value="1"/>
</dbReference>
<keyword evidence="3" id="KW-0472">Membrane</keyword>
<protein>
    <recommendedName>
        <fullName evidence="4">RING-type domain-containing protein</fullName>
    </recommendedName>
</protein>
<feature type="region of interest" description="Disordered" evidence="2">
    <location>
        <begin position="1"/>
        <end position="69"/>
    </location>
</feature>
<evidence type="ECO:0000313" key="6">
    <source>
        <dbReference type="Proteomes" id="UP001189429"/>
    </source>
</evidence>
<dbReference type="InterPro" id="IPR013083">
    <property type="entry name" value="Znf_RING/FYVE/PHD"/>
</dbReference>
<dbReference type="PROSITE" id="PS50089">
    <property type="entry name" value="ZF_RING_2"/>
    <property type="match status" value="1"/>
</dbReference>
<organism evidence="5 6">
    <name type="scientific">Prorocentrum cordatum</name>
    <dbReference type="NCBI Taxonomy" id="2364126"/>
    <lineage>
        <taxon>Eukaryota</taxon>
        <taxon>Sar</taxon>
        <taxon>Alveolata</taxon>
        <taxon>Dinophyceae</taxon>
        <taxon>Prorocentrales</taxon>
        <taxon>Prorocentraceae</taxon>
        <taxon>Prorocentrum</taxon>
    </lineage>
</organism>
<dbReference type="PANTHER" id="PTHR22765">
    <property type="entry name" value="RING FINGER AND PROTEASE ASSOCIATED DOMAIN-CONTAINING"/>
    <property type="match status" value="1"/>
</dbReference>
<evidence type="ECO:0000256" key="3">
    <source>
        <dbReference type="SAM" id="Phobius"/>
    </source>
</evidence>
<dbReference type="EMBL" id="CAUYUJ010014891">
    <property type="protein sequence ID" value="CAK0847305.1"/>
    <property type="molecule type" value="Genomic_DNA"/>
</dbReference>
<feature type="transmembrane region" description="Helical" evidence="3">
    <location>
        <begin position="165"/>
        <end position="187"/>
    </location>
</feature>
<keyword evidence="1" id="KW-0863">Zinc-finger</keyword>
<accession>A0ABN9TMM4</accession>
<proteinExistence type="predicted"/>
<dbReference type="SMART" id="SM00184">
    <property type="entry name" value="RING"/>
    <property type="match status" value="1"/>
</dbReference>
<feature type="domain" description="RING-type" evidence="4">
    <location>
        <begin position="269"/>
        <end position="308"/>
    </location>
</feature>
<evidence type="ECO:0000256" key="1">
    <source>
        <dbReference type="PROSITE-ProRule" id="PRU00175"/>
    </source>
</evidence>
<dbReference type="SUPFAM" id="SSF57850">
    <property type="entry name" value="RING/U-box"/>
    <property type="match status" value="1"/>
</dbReference>
<gene>
    <name evidence="5" type="ORF">PCOR1329_LOCUS40549</name>
</gene>
<keyword evidence="1" id="KW-0479">Metal-binding</keyword>
<evidence type="ECO:0000256" key="2">
    <source>
        <dbReference type="SAM" id="MobiDB-lite"/>
    </source>
</evidence>
<feature type="transmembrane region" description="Helical" evidence="3">
    <location>
        <begin position="202"/>
        <end position="228"/>
    </location>
</feature>
<reference evidence="5" key="1">
    <citation type="submission" date="2023-10" db="EMBL/GenBank/DDBJ databases">
        <authorList>
            <person name="Chen Y."/>
            <person name="Shah S."/>
            <person name="Dougan E. K."/>
            <person name="Thang M."/>
            <person name="Chan C."/>
        </authorList>
    </citation>
    <scope>NUCLEOTIDE SEQUENCE [LARGE SCALE GENOMIC DNA]</scope>
</reference>
<feature type="non-terminal residue" evidence="5">
    <location>
        <position position="1"/>
    </location>
</feature>
<evidence type="ECO:0000259" key="4">
    <source>
        <dbReference type="PROSITE" id="PS50089"/>
    </source>
</evidence>
<dbReference type="Proteomes" id="UP001189429">
    <property type="component" value="Unassembled WGS sequence"/>
</dbReference>
<evidence type="ECO:0000313" key="5">
    <source>
        <dbReference type="EMBL" id="CAK0847305.1"/>
    </source>
</evidence>
<keyword evidence="1" id="KW-0862">Zinc</keyword>
<comment type="caution">
    <text evidence="5">The sequence shown here is derived from an EMBL/GenBank/DDBJ whole genome shotgun (WGS) entry which is preliminary data.</text>
</comment>
<name>A0ABN9TMM4_9DINO</name>
<dbReference type="PANTHER" id="PTHR22765:SF434">
    <property type="entry name" value="GB|AAD18119.1-RELATED"/>
    <property type="match status" value="1"/>
</dbReference>
<keyword evidence="3" id="KW-1133">Transmembrane helix</keyword>
<feature type="transmembrane region" description="Helical" evidence="3">
    <location>
        <begin position="132"/>
        <end position="153"/>
    </location>
</feature>
<dbReference type="InterPro" id="IPR051826">
    <property type="entry name" value="E3_ubiquitin-ligase_domain"/>
</dbReference>
<feature type="transmembrane region" description="Helical" evidence="3">
    <location>
        <begin position="101"/>
        <end position="120"/>
    </location>
</feature>
<keyword evidence="3" id="KW-0812">Transmembrane</keyword>
<sequence length="325" mass="34880">SHLAQAARAGARDSCSAPAHPGARGHSGGRRRRAGAAERGLPLPRDRMPGGTCSLEGGSPEQAGRRQRVRVEGARPACARGRALMPGLLQVLFFEVVFRQALVEVVLAKMFLVVAIMASVKGFPPDEWKCALAVLCLSLTRAVIFLAGTGRCSPGGGALASRRTWLMYSHGSCMSILICGGYAYLFLDLLGYAADPPDRPPFAAMTLVCQVPTLFLGFLWVFSCFGPVDASRRDALARAKSLERIPVSLSQIETFAFCPDSSGSFESTCIICMDDFAEGCDIGRLPCSHFFHDGCIREWLGSKDSCPMRCSANRGASAFGRSMYP</sequence>